<dbReference type="SUPFAM" id="SSF52799">
    <property type="entry name" value="(Phosphotyrosine protein) phosphatases II"/>
    <property type="match status" value="1"/>
</dbReference>
<name>A0A482WPE5_LAOST</name>
<dbReference type="InterPro" id="IPR016130">
    <property type="entry name" value="Tyr_Pase_AS"/>
</dbReference>
<evidence type="ECO:0008006" key="7">
    <source>
        <dbReference type="Google" id="ProtNLM"/>
    </source>
</evidence>
<evidence type="ECO:0000256" key="1">
    <source>
        <dbReference type="ARBA" id="ARBA00022801"/>
    </source>
</evidence>
<dbReference type="PROSITE" id="PS50056">
    <property type="entry name" value="TYR_PHOSPHATASE_2"/>
    <property type="match status" value="1"/>
</dbReference>
<reference evidence="5 6" key="1">
    <citation type="journal article" date="2017" name="Gigascience">
        <title>Genome sequence of the small brown planthopper, Laodelphax striatellus.</title>
        <authorList>
            <person name="Zhu J."/>
            <person name="Jiang F."/>
            <person name="Wang X."/>
            <person name="Yang P."/>
            <person name="Bao Y."/>
            <person name="Zhao W."/>
            <person name="Wang W."/>
            <person name="Lu H."/>
            <person name="Wang Q."/>
            <person name="Cui N."/>
            <person name="Li J."/>
            <person name="Chen X."/>
            <person name="Luo L."/>
            <person name="Yu J."/>
            <person name="Kang L."/>
            <person name="Cui F."/>
        </authorList>
    </citation>
    <scope>NUCLEOTIDE SEQUENCE [LARGE SCALE GENOMIC DNA]</scope>
    <source>
        <strain evidence="5">Lst14</strain>
    </source>
</reference>
<sequence length="201" mass="22546">MSLLEQIKKQRTKLSHTETMVKTADGKIVCENFVGNTFTAEQLTASHAGYVVDLKPDLQVAKITENLFLGSQDVALDQNLLFLNNITHVISLGIPVTQFPNIGYTYVNVLDLPEFDIRSVFDEVFKVINEVVDKKGKVFVHCNAGVSRSASVVIGYLMATLRLGFDKAYEMVKAQRSCIRPNEGFVRQLKEYEKLINIEGE</sequence>
<organism evidence="5 6">
    <name type="scientific">Laodelphax striatellus</name>
    <name type="common">Small brown planthopper</name>
    <name type="synonym">Delphax striatella</name>
    <dbReference type="NCBI Taxonomy" id="195883"/>
    <lineage>
        <taxon>Eukaryota</taxon>
        <taxon>Metazoa</taxon>
        <taxon>Ecdysozoa</taxon>
        <taxon>Arthropoda</taxon>
        <taxon>Hexapoda</taxon>
        <taxon>Insecta</taxon>
        <taxon>Pterygota</taxon>
        <taxon>Neoptera</taxon>
        <taxon>Paraneoptera</taxon>
        <taxon>Hemiptera</taxon>
        <taxon>Auchenorrhyncha</taxon>
        <taxon>Fulgoroidea</taxon>
        <taxon>Delphacidae</taxon>
        <taxon>Criomorphinae</taxon>
        <taxon>Laodelphax</taxon>
    </lineage>
</organism>
<evidence type="ECO:0000259" key="3">
    <source>
        <dbReference type="PROSITE" id="PS50054"/>
    </source>
</evidence>
<dbReference type="Proteomes" id="UP000291343">
    <property type="component" value="Unassembled WGS sequence"/>
</dbReference>
<dbReference type="SMART" id="SM00195">
    <property type="entry name" value="DSPc"/>
    <property type="match status" value="1"/>
</dbReference>
<dbReference type="InParanoid" id="A0A482WPE5"/>
<keyword evidence="1" id="KW-0378">Hydrolase</keyword>
<keyword evidence="6" id="KW-1185">Reference proteome</keyword>
<dbReference type="PANTHER" id="PTHR46377:SF1">
    <property type="entry name" value="DUAL SPECIFICITY PROTEIN PHOSPHATASE 19"/>
    <property type="match status" value="1"/>
</dbReference>
<gene>
    <name evidence="5" type="ORF">LSTR_LSTR014751</name>
</gene>
<evidence type="ECO:0000256" key="2">
    <source>
        <dbReference type="ARBA" id="ARBA00022912"/>
    </source>
</evidence>
<feature type="domain" description="Tyrosine specific protein phosphatases" evidence="4">
    <location>
        <begin position="122"/>
        <end position="176"/>
    </location>
</feature>
<feature type="domain" description="Tyrosine-protein phosphatase" evidence="3">
    <location>
        <begin position="59"/>
        <end position="198"/>
    </location>
</feature>
<dbReference type="Gene3D" id="3.90.190.10">
    <property type="entry name" value="Protein tyrosine phosphatase superfamily"/>
    <property type="match status" value="1"/>
</dbReference>
<dbReference type="InterPro" id="IPR000340">
    <property type="entry name" value="Dual-sp_phosphatase_cat-dom"/>
</dbReference>
<evidence type="ECO:0000259" key="4">
    <source>
        <dbReference type="PROSITE" id="PS50056"/>
    </source>
</evidence>
<protein>
    <recommendedName>
        <fullName evidence="7">Dual specificity protein phosphatase 19</fullName>
    </recommendedName>
</protein>
<dbReference type="AlphaFoldDB" id="A0A482WPE5"/>
<dbReference type="OrthoDB" id="10252009at2759"/>
<dbReference type="FunCoup" id="A0A482WPE5">
    <property type="interactions" value="366"/>
</dbReference>
<dbReference type="EMBL" id="QKKF02028359">
    <property type="protein sequence ID" value="RZF35414.1"/>
    <property type="molecule type" value="Genomic_DNA"/>
</dbReference>
<proteinExistence type="predicted"/>
<dbReference type="PROSITE" id="PS00383">
    <property type="entry name" value="TYR_PHOSPHATASE_1"/>
    <property type="match status" value="1"/>
</dbReference>
<dbReference type="PROSITE" id="PS50054">
    <property type="entry name" value="TYR_PHOSPHATASE_DUAL"/>
    <property type="match status" value="1"/>
</dbReference>
<dbReference type="GO" id="GO:0005737">
    <property type="term" value="C:cytoplasm"/>
    <property type="evidence" value="ECO:0007669"/>
    <property type="project" value="TreeGrafter"/>
</dbReference>
<evidence type="ECO:0000313" key="6">
    <source>
        <dbReference type="Proteomes" id="UP000291343"/>
    </source>
</evidence>
<dbReference type="InterPro" id="IPR029021">
    <property type="entry name" value="Prot-tyrosine_phosphatase-like"/>
</dbReference>
<dbReference type="STRING" id="195883.A0A482WPE5"/>
<accession>A0A482WPE5</accession>
<dbReference type="GO" id="GO:0008579">
    <property type="term" value="F:JUN kinase phosphatase activity"/>
    <property type="evidence" value="ECO:0007669"/>
    <property type="project" value="TreeGrafter"/>
</dbReference>
<evidence type="ECO:0000313" key="5">
    <source>
        <dbReference type="EMBL" id="RZF35414.1"/>
    </source>
</evidence>
<dbReference type="CDD" id="cd14498">
    <property type="entry name" value="DSP"/>
    <property type="match status" value="1"/>
</dbReference>
<keyword evidence="2" id="KW-0904">Protein phosphatase</keyword>
<dbReference type="SMR" id="A0A482WPE5"/>
<dbReference type="PANTHER" id="PTHR46377">
    <property type="entry name" value="DUAL SPECIFICITY PROTEIN PHOSPHATASE 19"/>
    <property type="match status" value="1"/>
</dbReference>
<comment type="caution">
    <text evidence="5">The sequence shown here is derived from an EMBL/GenBank/DDBJ whole genome shotgun (WGS) entry which is preliminary data.</text>
</comment>
<dbReference type="InterPro" id="IPR000387">
    <property type="entry name" value="Tyr_Pase_dom"/>
</dbReference>
<dbReference type="InterPro" id="IPR020422">
    <property type="entry name" value="TYR_PHOSPHATASE_DUAL_dom"/>
</dbReference>
<dbReference type="Pfam" id="PF00782">
    <property type="entry name" value="DSPc"/>
    <property type="match status" value="1"/>
</dbReference>